<comment type="similarity">
    <text evidence="1">Belongs to the ABC transporter superfamily.</text>
</comment>
<keyword evidence="4 6" id="KW-0067">ATP-binding</keyword>
<dbReference type="Proteomes" id="UP001214553">
    <property type="component" value="Chromosome"/>
</dbReference>
<dbReference type="RefSeq" id="WP_275278574.1">
    <property type="nucleotide sequence ID" value="NZ_CP119108.1"/>
</dbReference>
<evidence type="ECO:0000259" key="5">
    <source>
        <dbReference type="PROSITE" id="PS50893"/>
    </source>
</evidence>
<dbReference type="Gene3D" id="3.40.50.300">
    <property type="entry name" value="P-loop containing nucleotide triphosphate hydrolases"/>
    <property type="match status" value="2"/>
</dbReference>
<dbReference type="InterPro" id="IPR003593">
    <property type="entry name" value="AAA+_ATPase"/>
</dbReference>
<dbReference type="InterPro" id="IPR015856">
    <property type="entry name" value="ABC_transpr_CbiO/EcfA_su"/>
</dbReference>
<evidence type="ECO:0000256" key="2">
    <source>
        <dbReference type="ARBA" id="ARBA00022448"/>
    </source>
</evidence>
<dbReference type="EMBL" id="CP119108">
    <property type="protein sequence ID" value="WEG09250.1"/>
    <property type="molecule type" value="Genomic_DNA"/>
</dbReference>
<dbReference type="PANTHER" id="PTHR43553">
    <property type="entry name" value="HEAVY METAL TRANSPORTER"/>
    <property type="match status" value="1"/>
</dbReference>
<dbReference type="PANTHER" id="PTHR43553:SF24">
    <property type="entry name" value="ENERGY-COUPLING FACTOR TRANSPORTER ATP-BINDING PROTEIN ECFA1"/>
    <property type="match status" value="1"/>
</dbReference>
<reference evidence="6 7" key="1">
    <citation type="submission" date="2023-03" db="EMBL/GenBank/DDBJ databases">
        <title>Genome sequence of Microbacterium sp. KACC 23027.</title>
        <authorList>
            <person name="Kim S."/>
            <person name="Heo J."/>
            <person name="Kwon S.-W."/>
        </authorList>
    </citation>
    <scope>NUCLEOTIDE SEQUENCE [LARGE SCALE GENOMIC DNA]</scope>
    <source>
        <strain evidence="6 7">KACC 23027</strain>
    </source>
</reference>
<dbReference type="InterPro" id="IPR017871">
    <property type="entry name" value="ABC_transporter-like_CS"/>
</dbReference>
<feature type="domain" description="ABC transporter" evidence="5">
    <location>
        <begin position="1"/>
        <end position="241"/>
    </location>
</feature>
<dbReference type="SUPFAM" id="SSF52540">
    <property type="entry name" value="P-loop containing nucleoside triphosphate hydrolases"/>
    <property type="match status" value="2"/>
</dbReference>
<dbReference type="GO" id="GO:0005524">
    <property type="term" value="F:ATP binding"/>
    <property type="evidence" value="ECO:0007669"/>
    <property type="project" value="UniProtKB-KW"/>
</dbReference>
<organism evidence="6 7">
    <name type="scientific">Microbacterium horticulturae</name>
    <dbReference type="NCBI Taxonomy" id="3028316"/>
    <lineage>
        <taxon>Bacteria</taxon>
        <taxon>Bacillati</taxon>
        <taxon>Actinomycetota</taxon>
        <taxon>Actinomycetes</taxon>
        <taxon>Micrococcales</taxon>
        <taxon>Microbacteriaceae</taxon>
        <taxon>Microbacterium</taxon>
    </lineage>
</organism>
<dbReference type="PROSITE" id="PS50893">
    <property type="entry name" value="ABC_TRANSPORTER_2"/>
    <property type="match status" value="2"/>
</dbReference>
<evidence type="ECO:0000256" key="3">
    <source>
        <dbReference type="ARBA" id="ARBA00022741"/>
    </source>
</evidence>
<dbReference type="PROSITE" id="PS00211">
    <property type="entry name" value="ABC_TRANSPORTER_1"/>
    <property type="match status" value="2"/>
</dbReference>
<keyword evidence="2" id="KW-0813">Transport</keyword>
<evidence type="ECO:0000256" key="4">
    <source>
        <dbReference type="ARBA" id="ARBA00022840"/>
    </source>
</evidence>
<dbReference type="InterPro" id="IPR027417">
    <property type="entry name" value="P-loop_NTPase"/>
</dbReference>
<evidence type="ECO:0000313" key="6">
    <source>
        <dbReference type="EMBL" id="WEG09250.1"/>
    </source>
</evidence>
<proteinExistence type="inferred from homology"/>
<dbReference type="InterPro" id="IPR050095">
    <property type="entry name" value="ECF_ABC_transporter_ATP-bd"/>
</dbReference>
<accession>A0ABY8BYH2</accession>
<feature type="domain" description="ABC transporter" evidence="5">
    <location>
        <begin position="285"/>
        <end position="515"/>
    </location>
</feature>
<evidence type="ECO:0000313" key="7">
    <source>
        <dbReference type="Proteomes" id="UP001214553"/>
    </source>
</evidence>
<dbReference type="CDD" id="cd03225">
    <property type="entry name" value="ABC_cobalt_CbiO_domain1"/>
    <property type="match status" value="2"/>
</dbReference>
<evidence type="ECO:0000256" key="1">
    <source>
        <dbReference type="ARBA" id="ARBA00005417"/>
    </source>
</evidence>
<sequence>MDAASIRFGTRAVLDEVTAEFPAGSRTIVFGPSGSGKSTLLDVLSGVVPHSVTATMHGRATVGGVDTESKTVVELARTVGALAQDPDAQLCMVDVDAEVAFGLENHGVPRDEMDARITAALEVVDAADLRGRGIHSLSGGQRQRVALAAVLASEPGVLLLDEPTSMLDADGVIAVRAAIDAAVAATEATTVLVEHRLDDLADAGAMPERAVVLDDRGRVAASGDTAAVLAEHAARLRDAGCWLPLDAELHAVTGVPGALDAAANRAFVDSLSQAAPGMPPERGAVVLEAHRLSVGASEPVLDDVSLELRAGEVVVLLGRNGAGKSTLLRTLAGLQQCLGGAVTGYGVRRGAGMVFQNPEHQFVGRTVADEVAHGLAASAPRRGRHRRGDAGIAARVEQALDAHRLTHVRGSSPYRLSGGEKRRLSLAAMLAHDRPILIADEPTFGLDRRDALRAARQLRVAADDGRAVLAASHDLRSLAAVADRAIVIDEGRVIRDGDLADVLREGALLRRAGVRVPRLVEHLLTRCRSTAELHAALDAYDRAPSR</sequence>
<protein>
    <submittedName>
        <fullName evidence="6">ABC transporter ATP-binding protein</fullName>
    </submittedName>
</protein>
<dbReference type="InterPro" id="IPR003439">
    <property type="entry name" value="ABC_transporter-like_ATP-bd"/>
</dbReference>
<dbReference type="Pfam" id="PF00005">
    <property type="entry name" value="ABC_tran"/>
    <property type="match status" value="2"/>
</dbReference>
<name>A0ABY8BYH2_9MICO</name>
<keyword evidence="3" id="KW-0547">Nucleotide-binding</keyword>
<dbReference type="SMART" id="SM00382">
    <property type="entry name" value="AAA"/>
    <property type="match status" value="2"/>
</dbReference>
<gene>
    <name evidence="6" type="ORF">PU630_01435</name>
</gene>
<keyword evidence="7" id="KW-1185">Reference proteome</keyword>